<comment type="caution">
    <text evidence="1">The sequence shown here is derived from an EMBL/GenBank/DDBJ whole genome shotgun (WGS) entry which is preliminary data.</text>
</comment>
<keyword evidence="2" id="KW-1185">Reference proteome</keyword>
<evidence type="ECO:0000313" key="1">
    <source>
        <dbReference type="EMBL" id="MDQ0231281.1"/>
    </source>
</evidence>
<evidence type="ECO:0000313" key="2">
    <source>
        <dbReference type="Proteomes" id="UP001234495"/>
    </source>
</evidence>
<organism evidence="1 2">
    <name type="scientific">Metabacillus malikii</name>
    <dbReference type="NCBI Taxonomy" id="1504265"/>
    <lineage>
        <taxon>Bacteria</taxon>
        <taxon>Bacillati</taxon>
        <taxon>Bacillota</taxon>
        <taxon>Bacilli</taxon>
        <taxon>Bacillales</taxon>
        <taxon>Bacillaceae</taxon>
        <taxon>Metabacillus</taxon>
    </lineage>
</organism>
<dbReference type="EMBL" id="JAUSUD010000011">
    <property type="protein sequence ID" value="MDQ0231281.1"/>
    <property type="molecule type" value="Genomic_DNA"/>
</dbReference>
<name>A0ABT9ZG73_9BACI</name>
<sequence length="44" mass="4792">MNAGYSVGIPYIDNSVKKQKCLPKAALTLNDYACTHCMISKKAT</sequence>
<accession>A0ABT9ZG73</accession>
<reference evidence="1 2" key="1">
    <citation type="submission" date="2023-07" db="EMBL/GenBank/DDBJ databases">
        <title>Genomic Encyclopedia of Type Strains, Phase IV (KMG-IV): sequencing the most valuable type-strain genomes for metagenomic binning, comparative biology and taxonomic classification.</title>
        <authorList>
            <person name="Goeker M."/>
        </authorList>
    </citation>
    <scope>NUCLEOTIDE SEQUENCE [LARGE SCALE GENOMIC DNA]</scope>
    <source>
        <strain evidence="1 2">DSM 29005</strain>
    </source>
</reference>
<dbReference type="Proteomes" id="UP001234495">
    <property type="component" value="Unassembled WGS sequence"/>
</dbReference>
<protein>
    <submittedName>
        <fullName evidence="1">Uncharacterized protein</fullName>
    </submittedName>
</protein>
<gene>
    <name evidence="1" type="ORF">J2S19_002564</name>
</gene>
<proteinExistence type="predicted"/>